<keyword evidence="1 3" id="KW-0479">Metal-binding</keyword>
<organism evidence="5 6">
    <name type="scientific">Setaria digitata</name>
    <dbReference type="NCBI Taxonomy" id="48799"/>
    <lineage>
        <taxon>Eukaryota</taxon>
        <taxon>Metazoa</taxon>
        <taxon>Ecdysozoa</taxon>
        <taxon>Nematoda</taxon>
        <taxon>Chromadorea</taxon>
        <taxon>Rhabditida</taxon>
        <taxon>Spirurina</taxon>
        <taxon>Spiruromorpha</taxon>
        <taxon>Filarioidea</taxon>
        <taxon>Setariidae</taxon>
        <taxon>Setaria</taxon>
    </lineage>
</organism>
<name>A0A915Q8B5_9BILA</name>
<keyword evidence="2" id="KW-0862">Zinc</keyword>
<dbReference type="SMART" id="SM00184">
    <property type="entry name" value="RING"/>
    <property type="match status" value="2"/>
</dbReference>
<dbReference type="Proteomes" id="UP000887581">
    <property type="component" value="Unplaced"/>
</dbReference>
<dbReference type="InterPro" id="IPR013083">
    <property type="entry name" value="Znf_RING/FYVE/PHD"/>
</dbReference>
<dbReference type="WBParaSite" id="sdigi.contig996.g10094.t1">
    <property type="protein sequence ID" value="sdigi.contig996.g10094.t1"/>
    <property type="gene ID" value="sdigi.contig996.g10094"/>
</dbReference>
<evidence type="ECO:0000256" key="1">
    <source>
        <dbReference type="ARBA" id="ARBA00022771"/>
    </source>
</evidence>
<dbReference type="GO" id="GO:0008270">
    <property type="term" value="F:zinc ion binding"/>
    <property type="evidence" value="ECO:0007669"/>
    <property type="project" value="UniProtKB-KW"/>
</dbReference>
<reference evidence="6" key="1">
    <citation type="submission" date="2022-11" db="UniProtKB">
        <authorList>
            <consortium name="WormBaseParasite"/>
        </authorList>
    </citation>
    <scope>IDENTIFICATION</scope>
</reference>
<feature type="domain" description="RING-type" evidence="4">
    <location>
        <begin position="9"/>
        <end position="49"/>
    </location>
</feature>
<dbReference type="InterPro" id="IPR052639">
    <property type="entry name" value="TRAIP_ubiq-protein_ligase"/>
</dbReference>
<dbReference type="Pfam" id="PF13923">
    <property type="entry name" value="zf-C3HC4_2"/>
    <property type="match status" value="1"/>
</dbReference>
<dbReference type="GO" id="GO:0090734">
    <property type="term" value="C:site of DNA damage"/>
    <property type="evidence" value="ECO:0007669"/>
    <property type="project" value="TreeGrafter"/>
</dbReference>
<dbReference type="AlphaFoldDB" id="A0A915Q8B5"/>
<evidence type="ECO:0000259" key="4">
    <source>
        <dbReference type="PROSITE" id="PS50089"/>
    </source>
</evidence>
<evidence type="ECO:0000313" key="5">
    <source>
        <dbReference type="Proteomes" id="UP000887581"/>
    </source>
</evidence>
<feature type="domain" description="RING-type" evidence="4">
    <location>
        <begin position="130"/>
        <end position="169"/>
    </location>
</feature>
<evidence type="ECO:0000256" key="2">
    <source>
        <dbReference type="ARBA" id="ARBA00022833"/>
    </source>
</evidence>
<dbReference type="PANTHER" id="PTHR46569">
    <property type="entry name" value="E3 UBIQUITIN-PROTEIN LIGASE TRAIP"/>
    <property type="match status" value="1"/>
</dbReference>
<keyword evidence="1 3" id="KW-0863">Zinc-finger</keyword>
<sequence>MTTLRKIECFICFLDIPVSEISALHCGHIFHQSCIIEWLSNRIQCPVCREKVGRQGHFKLHFEVARSETHIDGDDRRLTELYDTLRHCLMHPPGPAELNTSYLSHGNQLTTLVNQIRVMQLRTECEVLRCHVCSRRLYFNDIAALHCGHTFHLACISRYVSHSPKCPVCGRKTHLEAIVSRLFINIQEESEHYQFISSDGATLMTQGLIAF</sequence>
<keyword evidence="5" id="KW-1185">Reference proteome</keyword>
<accession>A0A915Q8B5</accession>
<dbReference type="PANTHER" id="PTHR46569:SF1">
    <property type="entry name" value="E3 UBIQUITIN-PROTEIN LIGASE RFWD3-RELATED"/>
    <property type="match status" value="1"/>
</dbReference>
<evidence type="ECO:0000256" key="3">
    <source>
        <dbReference type="PROSITE-ProRule" id="PRU00175"/>
    </source>
</evidence>
<dbReference type="SUPFAM" id="SSF57850">
    <property type="entry name" value="RING/U-box"/>
    <property type="match status" value="2"/>
</dbReference>
<dbReference type="SMART" id="SM01197">
    <property type="entry name" value="FANCL_C"/>
    <property type="match status" value="1"/>
</dbReference>
<dbReference type="InterPro" id="IPR001841">
    <property type="entry name" value="Znf_RING"/>
</dbReference>
<dbReference type="Gene3D" id="3.30.40.10">
    <property type="entry name" value="Zinc/RING finger domain, C3HC4 (zinc finger)"/>
    <property type="match status" value="2"/>
</dbReference>
<dbReference type="GO" id="GO:0061630">
    <property type="term" value="F:ubiquitin protein ligase activity"/>
    <property type="evidence" value="ECO:0007669"/>
    <property type="project" value="TreeGrafter"/>
</dbReference>
<proteinExistence type="predicted"/>
<dbReference type="Pfam" id="PF13639">
    <property type="entry name" value="zf-RING_2"/>
    <property type="match status" value="1"/>
</dbReference>
<protein>
    <submittedName>
        <fullName evidence="6">RING-type domain-containing protein</fullName>
    </submittedName>
</protein>
<dbReference type="GO" id="GO:0016567">
    <property type="term" value="P:protein ubiquitination"/>
    <property type="evidence" value="ECO:0007669"/>
    <property type="project" value="TreeGrafter"/>
</dbReference>
<dbReference type="GO" id="GO:0005634">
    <property type="term" value="C:nucleus"/>
    <property type="evidence" value="ECO:0007669"/>
    <property type="project" value="TreeGrafter"/>
</dbReference>
<dbReference type="PROSITE" id="PS50089">
    <property type="entry name" value="ZF_RING_2"/>
    <property type="match status" value="2"/>
</dbReference>
<evidence type="ECO:0000313" key="6">
    <source>
        <dbReference type="WBParaSite" id="sdigi.contig996.g10094.t1"/>
    </source>
</evidence>
<dbReference type="GO" id="GO:0031297">
    <property type="term" value="P:replication fork processing"/>
    <property type="evidence" value="ECO:0007669"/>
    <property type="project" value="TreeGrafter"/>
</dbReference>